<dbReference type="KEGG" id="mru:mru_1238"/>
<dbReference type="PATRIC" id="fig|634498.28.peg.1240"/>
<dbReference type="Proteomes" id="UP000008680">
    <property type="component" value="Chromosome"/>
</dbReference>
<feature type="coiled-coil region" evidence="1">
    <location>
        <begin position="47"/>
        <end position="74"/>
    </location>
</feature>
<reference evidence="2 3" key="1">
    <citation type="journal article" date="2010" name="PLoS ONE">
        <title>The genome sequence of the rumen methanogen Methanobrevibacter ruminantium reveals new possibilities for controlling ruminant methane emissions.</title>
        <authorList>
            <person name="Leahy S.C."/>
            <person name="Kelly W.J."/>
            <person name="Altermann E."/>
            <person name="Ronimus R.S."/>
            <person name="Yeoman C.J."/>
            <person name="Pacheco D.M."/>
            <person name="Li D."/>
            <person name="Kong Z."/>
            <person name="McTavish S."/>
            <person name="Sang C."/>
            <person name="Lambie S.C."/>
            <person name="Janssen P.H."/>
            <person name="Dey D."/>
            <person name="Attwood G.T."/>
        </authorList>
    </citation>
    <scope>NUCLEOTIDE SEQUENCE [LARGE SCALE GENOMIC DNA]</scope>
    <source>
        <strain evidence="3">ATCC 35063 / DSM 1093 / JCM 13430 / OCM 146 / M1</strain>
    </source>
</reference>
<name>D3E3H7_METRM</name>
<proteinExistence type="predicted"/>
<dbReference type="EMBL" id="CP001719">
    <property type="protein sequence ID" value="ADC47088.1"/>
    <property type="molecule type" value="Genomic_DNA"/>
</dbReference>
<evidence type="ECO:0000313" key="2">
    <source>
        <dbReference type="EMBL" id="ADC47088.1"/>
    </source>
</evidence>
<organism evidence="2 3">
    <name type="scientific">Methanobrevibacter ruminantium (strain ATCC 35063 / DSM 1093 / JCM 13430 / OCM 146 / M1)</name>
    <name type="common">Methanobacterium ruminantium</name>
    <dbReference type="NCBI Taxonomy" id="634498"/>
    <lineage>
        <taxon>Archaea</taxon>
        <taxon>Methanobacteriati</taxon>
        <taxon>Methanobacteriota</taxon>
        <taxon>Methanomada group</taxon>
        <taxon>Methanobacteria</taxon>
        <taxon>Methanobacteriales</taxon>
        <taxon>Methanobacteriaceae</taxon>
        <taxon>Methanobrevibacter</taxon>
    </lineage>
</organism>
<gene>
    <name evidence="2" type="ordered locus">mru_1238</name>
</gene>
<dbReference type="RefSeq" id="WP_012956037.1">
    <property type="nucleotide sequence ID" value="NC_013790.1"/>
</dbReference>
<sequence length="126" mass="15029">MDTKTITAELNEEQYKKYQIMQENNLSVGEAIDLIFNLREEFELQANDYLEERLAELNDKKESLSKEMSSIDDELNVLKKIVDSPMDFKQKRDIIEKEYASFDETYDIKVIRAKHQVSWVTDFFKF</sequence>
<dbReference type="HOGENOM" id="CLU_1976552_0_0_2"/>
<dbReference type="GeneID" id="8770889"/>
<evidence type="ECO:0000256" key="1">
    <source>
        <dbReference type="SAM" id="Coils"/>
    </source>
</evidence>
<evidence type="ECO:0000313" key="3">
    <source>
        <dbReference type="Proteomes" id="UP000008680"/>
    </source>
</evidence>
<dbReference type="AlphaFoldDB" id="D3E3H7"/>
<protein>
    <submittedName>
        <fullName evidence="2">Uncharacterized protein</fullName>
    </submittedName>
</protein>
<keyword evidence="1" id="KW-0175">Coiled coil</keyword>
<keyword evidence="3" id="KW-1185">Reference proteome</keyword>
<dbReference type="STRING" id="634498.mru_1238"/>
<accession>D3E3H7</accession>